<dbReference type="GO" id="GO:0009307">
    <property type="term" value="P:DNA restriction-modification system"/>
    <property type="evidence" value="ECO:0007669"/>
    <property type="project" value="InterPro"/>
</dbReference>
<dbReference type="SUPFAM" id="SSF52980">
    <property type="entry name" value="Restriction endonuclease-like"/>
    <property type="match status" value="1"/>
</dbReference>
<dbReference type="GO" id="GO:0003677">
    <property type="term" value="F:DNA binding"/>
    <property type="evidence" value="ECO:0007669"/>
    <property type="project" value="InterPro"/>
</dbReference>
<name>A0A5C6RHZ8_9BACT</name>
<keyword evidence="4" id="KW-1185">Reference proteome</keyword>
<dbReference type="EMBL" id="VOOR01000037">
    <property type="protein sequence ID" value="TXB62078.1"/>
    <property type="molecule type" value="Genomic_DNA"/>
</dbReference>
<dbReference type="Proteomes" id="UP000321580">
    <property type="component" value="Unassembled WGS sequence"/>
</dbReference>
<feature type="domain" description="Restriction endonuclease type II EcoRII C-terminal" evidence="1">
    <location>
        <begin position="220"/>
        <end position="383"/>
    </location>
</feature>
<protein>
    <submittedName>
        <fullName evidence="3">Restriction endonuclease</fullName>
    </submittedName>
</protein>
<dbReference type="SUPFAM" id="SSF101936">
    <property type="entry name" value="DNA-binding pseudobarrel domain"/>
    <property type="match status" value="1"/>
</dbReference>
<dbReference type="Pfam" id="PF09019">
    <property type="entry name" value="EcoRII-C"/>
    <property type="match status" value="1"/>
</dbReference>
<keyword evidence="3" id="KW-0255">Endonuclease</keyword>
<dbReference type="InterPro" id="IPR015300">
    <property type="entry name" value="DNA-bd_pseudobarrel_sf"/>
</dbReference>
<evidence type="ECO:0000259" key="1">
    <source>
        <dbReference type="Pfam" id="PF09019"/>
    </source>
</evidence>
<evidence type="ECO:0000313" key="3">
    <source>
        <dbReference type="EMBL" id="TXB62078.1"/>
    </source>
</evidence>
<dbReference type="AlphaFoldDB" id="A0A5C6RHZ8"/>
<dbReference type="OrthoDB" id="9797574at2"/>
<proteinExistence type="predicted"/>
<evidence type="ECO:0000259" key="2">
    <source>
        <dbReference type="Pfam" id="PF09217"/>
    </source>
</evidence>
<feature type="domain" description="Restriction endonuclease type II EcoRII N-terminal" evidence="2">
    <location>
        <begin position="15"/>
        <end position="114"/>
    </location>
</feature>
<dbReference type="Gene3D" id="2.40.330.10">
    <property type="entry name" value="DNA-binding pseudobarrel domain"/>
    <property type="match status" value="1"/>
</dbReference>
<dbReference type="InterPro" id="IPR011335">
    <property type="entry name" value="Restrct_endonuc-II-like"/>
</dbReference>
<reference evidence="3 4" key="1">
    <citation type="submission" date="2019-08" db="EMBL/GenBank/DDBJ databases">
        <title>Genome of Phaeodactylibacter luteus.</title>
        <authorList>
            <person name="Bowman J.P."/>
        </authorList>
    </citation>
    <scope>NUCLEOTIDE SEQUENCE [LARGE SCALE GENOMIC DNA]</scope>
    <source>
        <strain evidence="3 4">KCTC 42180</strain>
    </source>
</reference>
<accession>A0A5C6RHZ8</accession>
<keyword evidence="3" id="KW-0378">Hydrolase</keyword>
<gene>
    <name evidence="3" type="ORF">FRY97_15680</name>
</gene>
<organism evidence="3 4">
    <name type="scientific">Phaeodactylibacter luteus</name>
    <dbReference type="NCBI Taxonomy" id="1564516"/>
    <lineage>
        <taxon>Bacteria</taxon>
        <taxon>Pseudomonadati</taxon>
        <taxon>Bacteroidota</taxon>
        <taxon>Saprospiria</taxon>
        <taxon>Saprospirales</taxon>
        <taxon>Haliscomenobacteraceae</taxon>
        <taxon>Phaeodactylibacter</taxon>
    </lineage>
</organism>
<dbReference type="InterPro" id="IPR038365">
    <property type="entry name" value="EcoRII_C_sf"/>
</dbReference>
<dbReference type="InterPro" id="IPR015109">
    <property type="entry name" value="Restrct_endonuc_II_EcoRII_C"/>
</dbReference>
<evidence type="ECO:0000313" key="4">
    <source>
        <dbReference type="Proteomes" id="UP000321580"/>
    </source>
</evidence>
<dbReference type="InterPro" id="IPR023372">
    <property type="entry name" value="Rest_endonuc_II_EcoRII_N"/>
</dbReference>
<sequence length="392" mass="44967">MSEILQSVIDVVSKAEYAFCKFISANDAGKTGAHQAGFYMPKSTIPLMFDSPQKRGTVVKREIEIIWQDDFKTESAFTYYGAKTRNEYRLTRFGKGFPFFEDENVGDLLILAKVGGDFYRGYVLSTDDEIEDFFSAFNISPTDTNKLINTNKQISERDWVLSCFQSYISGITSGEFPPTREIADMARICLSKGKSRVTGEVITKPDKIILKWLEYEFELFKAIENKFYSKIIERPFLSVEELVKTANSILNRRKSRAGKSLEHHLEKIFVASSLVFDAQARIDGNKKPDFLFPSKEKYEMSVKGDDSLTFLAAKTTCKDRWRQILNEAEKIPLKHLFTIQQGISKNQLAEMKKANVKLVVPKQYISFFPKEYQNELLNLKHFIGLVKGKQEL</sequence>
<dbReference type="RefSeq" id="WP_147168509.1">
    <property type="nucleotide sequence ID" value="NZ_VOOR01000037.1"/>
</dbReference>
<dbReference type="GO" id="GO:0009036">
    <property type="term" value="F:type II site-specific deoxyribonuclease activity"/>
    <property type="evidence" value="ECO:0007669"/>
    <property type="project" value="InterPro"/>
</dbReference>
<comment type="caution">
    <text evidence="3">The sequence shown here is derived from an EMBL/GenBank/DDBJ whole genome shotgun (WGS) entry which is preliminary data.</text>
</comment>
<dbReference type="Pfam" id="PF09217">
    <property type="entry name" value="EcoRII-N"/>
    <property type="match status" value="1"/>
</dbReference>
<keyword evidence="3" id="KW-0540">Nuclease</keyword>
<dbReference type="Gene3D" id="3.40.91.80">
    <property type="match status" value="1"/>
</dbReference>